<evidence type="ECO:0000256" key="4">
    <source>
        <dbReference type="ARBA" id="ARBA00022475"/>
    </source>
</evidence>
<evidence type="ECO:0000256" key="3">
    <source>
        <dbReference type="ARBA" id="ARBA00022448"/>
    </source>
</evidence>
<feature type="transmembrane region" description="Helical" evidence="10">
    <location>
        <begin position="129"/>
        <end position="151"/>
    </location>
</feature>
<dbReference type="GO" id="GO:0015250">
    <property type="term" value="F:water channel activity"/>
    <property type="evidence" value="ECO:0007669"/>
    <property type="project" value="TreeGrafter"/>
</dbReference>
<dbReference type="EMBL" id="LR787985">
    <property type="protein sequence ID" value="CAB3263847.1"/>
    <property type="molecule type" value="mRNA"/>
</dbReference>
<organism evidence="11">
    <name type="scientific">Phallusia mammillata</name>
    <dbReference type="NCBI Taxonomy" id="59560"/>
    <lineage>
        <taxon>Eukaryota</taxon>
        <taxon>Metazoa</taxon>
        <taxon>Chordata</taxon>
        <taxon>Tunicata</taxon>
        <taxon>Ascidiacea</taxon>
        <taxon>Phlebobranchia</taxon>
        <taxon>Ascidiidae</taxon>
        <taxon>Phallusia</taxon>
    </lineage>
</organism>
<keyword evidence="6 10" id="KW-1133">Transmembrane helix</keyword>
<keyword evidence="4" id="KW-1003">Cell membrane</keyword>
<dbReference type="PROSITE" id="PS00221">
    <property type="entry name" value="MIP"/>
    <property type="match status" value="1"/>
</dbReference>
<dbReference type="SUPFAM" id="SSF81338">
    <property type="entry name" value="Aquaporin-like"/>
    <property type="match status" value="1"/>
</dbReference>
<keyword evidence="3 8" id="KW-0813">Transport</keyword>
<sequence>MGPHPSHVSDHVIDKRPGGMSKHQWALEVMKRQLRDVDLWRSTAAEFLATFIFMFIVCITNMMPTASTTENFAEGRRAEISGNDLQTSVGIALAYATLIQCFEHISGAHMNPAVSVAMVIAGHVTPLKAAMYAAAQMTGSFSAVALCYGMIPANQQQLNAVSQLHSALQPLQGFGIEIMQTVILTVTWLATYATSKSQLGSSALPVGIAYLANCLWAGRLTGSSMNPARSLPPAILSKHWTNLWVYVAGPLTGCVIGAILYTQVFVVAPKTERRRKLTASGRSGEGESVQSDQELTELAPLTRVESHPKPLTSSALRDDRIVVAPTNHFAPSGHTPQPATPRLRQYVQQELHATPQTRPLQRHQTLPSSARRPSVTLQPLHYPPSSGGPMTSVTATRVNSRPATRPSTACGIPLTPRTPIDPISRVSTPQTVFRTLSVPEPFSHSADTLIDNSVL</sequence>
<keyword evidence="5 8" id="KW-0812">Transmembrane</keyword>
<evidence type="ECO:0000256" key="7">
    <source>
        <dbReference type="ARBA" id="ARBA00023136"/>
    </source>
</evidence>
<evidence type="ECO:0000313" key="11">
    <source>
        <dbReference type="EMBL" id="CAB3263847.1"/>
    </source>
</evidence>
<feature type="compositionally biased region" description="Polar residues" evidence="9">
    <location>
        <begin position="354"/>
        <end position="368"/>
    </location>
</feature>
<comment type="similarity">
    <text evidence="2 8">Belongs to the MIP/aquaporin (TC 1.A.8) family.</text>
</comment>
<evidence type="ECO:0000256" key="9">
    <source>
        <dbReference type="SAM" id="MobiDB-lite"/>
    </source>
</evidence>
<accession>A0A6F9DK71</accession>
<feature type="transmembrane region" description="Helical" evidence="10">
    <location>
        <begin position="171"/>
        <end position="191"/>
    </location>
</feature>
<dbReference type="InterPro" id="IPR034294">
    <property type="entry name" value="Aquaporin_transptr"/>
</dbReference>
<feature type="region of interest" description="Disordered" evidence="9">
    <location>
        <begin position="275"/>
        <end position="319"/>
    </location>
</feature>
<feature type="transmembrane region" description="Helical" evidence="10">
    <location>
        <begin position="39"/>
        <end position="59"/>
    </location>
</feature>
<dbReference type="InterPro" id="IPR022357">
    <property type="entry name" value="MIP_CS"/>
</dbReference>
<dbReference type="PRINTS" id="PR00783">
    <property type="entry name" value="MINTRINSICP"/>
</dbReference>
<dbReference type="InterPro" id="IPR023271">
    <property type="entry name" value="Aquaporin-like"/>
</dbReference>
<evidence type="ECO:0000256" key="5">
    <source>
        <dbReference type="ARBA" id="ARBA00022692"/>
    </source>
</evidence>
<dbReference type="Pfam" id="PF00230">
    <property type="entry name" value="MIP"/>
    <property type="match status" value="1"/>
</dbReference>
<feature type="transmembrane region" description="Helical" evidence="10">
    <location>
        <begin position="243"/>
        <end position="268"/>
    </location>
</feature>
<feature type="compositionally biased region" description="Polar residues" evidence="9">
    <location>
        <begin position="388"/>
        <end position="407"/>
    </location>
</feature>
<dbReference type="PANTHER" id="PTHR19139">
    <property type="entry name" value="AQUAPORIN TRANSPORTER"/>
    <property type="match status" value="1"/>
</dbReference>
<evidence type="ECO:0000256" key="8">
    <source>
        <dbReference type="RuleBase" id="RU000477"/>
    </source>
</evidence>
<evidence type="ECO:0000256" key="10">
    <source>
        <dbReference type="SAM" id="Phobius"/>
    </source>
</evidence>
<reference evidence="11" key="1">
    <citation type="submission" date="2020-04" db="EMBL/GenBank/DDBJ databases">
        <authorList>
            <person name="Neveu A P."/>
        </authorList>
    </citation>
    <scope>NUCLEOTIDE SEQUENCE</scope>
    <source>
        <tissue evidence="11">Whole embryo</tissue>
    </source>
</reference>
<dbReference type="GO" id="GO:0005886">
    <property type="term" value="C:plasma membrane"/>
    <property type="evidence" value="ECO:0007669"/>
    <property type="project" value="UniProtKB-SubCell"/>
</dbReference>
<gene>
    <name evidence="11" type="primary">Mip</name>
</gene>
<dbReference type="AlphaFoldDB" id="A0A6F9DK71"/>
<evidence type="ECO:0000256" key="1">
    <source>
        <dbReference type="ARBA" id="ARBA00004651"/>
    </source>
</evidence>
<proteinExistence type="evidence at transcript level"/>
<keyword evidence="7 10" id="KW-0472">Membrane</keyword>
<dbReference type="InterPro" id="IPR000425">
    <property type="entry name" value="MIP"/>
</dbReference>
<name>A0A6F9DK71_9ASCI</name>
<comment type="subcellular location">
    <subcellularLocation>
        <location evidence="1">Cell membrane</location>
        <topology evidence="1">Multi-pass membrane protein</topology>
    </subcellularLocation>
</comment>
<evidence type="ECO:0000256" key="2">
    <source>
        <dbReference type="ARBA" id="ARBA00006175"/>
    </source>
</evidence>
<evidence type="ECO:0000256" key="6">
    <source>
        <dbReference type="ARBA" id="ARBA00022989"/>
    </source>
</evidence>
<feature type="region of interest" description="Disordered" evidence="9">
    <location>
        <begin position="352"/>
        <end position="425"/>
    </location>
</feature>
<feature type="transmembrane region" description="Helical" evidence="10">
    <location>
        <begin position="203"/>
        <end position="223"/>
    </location>
</feature>
<dbReference type="Gene3D" id="1.20.1080.10">
    <property type="entry name" value="Glycerol uptake facilitator protein"/>
    <property type="match status" value="1"/>
</dbReference>
<protein>
    <submittedName>
        <fullName evidence="11">Lens fiber major intrinsic protein-like</fullName>
    </submittedName>
</protein>
<dbReference type="PANTHER" id="PTHR19139:SF199">
    <property type="entry name" value="MIP17260P"/>
    <property type="match status" value="1"/>
</dbReference>